<keyword evidence="1" id="KW-0812">Transmembrane</keyword>
<proteinExistence type="predicted"/>
<evidence type="ECO:0000313" key="2">
    <source>
        <dbReference type="EMBL" id="MDA3615695.1"/>
    </source>
</evidence>
<organism evidence="2 3">
    <name type="scientific">Polluticaenibacter yanchengensis</name>
    <dbReference type="NCBI Taxonomy" id="3014562"/>
    <lineage>
        <taxon>Bacteria</taxon>
        <taxon>Pseudomonadati</taxon>
        <taxon>Bacteroidota</taxon>
        <taxon>Chitinophagia</taxon>
        <taxon>Chitinophagales</taxon>
        <taxon>Chitinophagaceae</taxon>
        <taxon>Polluticaenibacter</taxon>
    </lineage>
</organism>
<name>A0ABT4UN91_9BACT</name>
<sequence length="87" mass="10129">MVKRILQIVLGLAIGISLFGVYSDETHEKKLIIWYLLTPKVLQVIAWIVLFYFASHLVSGKPKDYSKFFYNMLVKIFGDPKNIDKKH</sequence>
<accession>A0ABT4UN91</accession>
<protein>
    <submittedName>
        <fullName evidence="2">Uncharacterized protein</fullName>
    </submittedName>
</protein>
<dbReference type="RefSeq" id="WP_407032021.1">
    <property type="nucleotide sequence ID" value="NZ_JAQGEF010000016.1"/>
</dbReference>
<keyword evidence="3" id="KW-1185">Reference proteome</keyword>
<comment type="caution">
    <text evidence="2">The sequence shown here is derived from an EMBL/GenBank/DDBJ whole genome shotgun (WGS) entry which is preliminary data.</text>
</comment>
<evidence type="ECO:0000256" key="1">
    <source>
        <dbReference type="SAM" id="Phobius"/>
    </source>
</evidence>
<dbReference type="Proteomes" id="UP001210231">
    <property type="component" value="Unassembled WGS sequence"/>
</dbReference>
<feature type="transmembrane region" description="Helical" evidence="1">
    <location>
        <begin position="33"/>
        <end position="54"/>
    </location>
</feature>
<reference evidence="2 3" key="1">
    <citation type="submission" date="2022-12" db="EMBL/GenBank/DDBJ databases">
        <title>Chitinophagaceae gen. sp. nov., a new member of the family Chitinophagaceae, isolated from soil in a chemical factory.</title>
        <authorList>
            <person name="Ke Z."/>
        </authorList>
    </citation>
    <scope>NUCLEOTIDE SEQUENCE [LARGE SCALE GENOMIC DNA]</scope>
    <source>
        <strain evidence="2 3">LY-5</strain>
    </source>
</reference>
<evidence type="ECO:0000313" key="3">
    <source>
        <dbReference type="Proteomes" id="UP001210231"/>
    </source>
</evidence>
<dbReference type="EMBL" id="JAQGEF010000016">
    <property type="protein sequence ID" value="MDA3615695.1"/>
    <property type="molecule type" value="Genomic_DNA"/>
</dbReference>
<keyword evidence="1" id="KW-1133">Transmembrane helix</keyword>
<gene>
    <name evidence="2" type="ORF">O3P16_12810</name>
</gene>
<keyword evidence="1" id="KW-0472">Membrane</keyword>